<gene>
    <name evidence="10" type="ORF">AVDCRST_MAG94-2684</name>
</gene>
<dbReference type="Gene3D" id="3.40.50.300">
    <property type="entry name" value="P-loop containing nucleotide triphosphate hydrolases"/>
    <property type="match status" value="1"/>
</dbReference>
<dbReference type="PANTHER" id="PTHR43883:SF1">
    <property type="entry name" value="GLUCONOKINASE"/>
    <property type="match status" value="1"/>
</dbReference>
<keyword evidence="6" id="KW-0418">Kinase</keyword>
<sequence>MTDASLPPLIQQMLQPEFYPHAVVEPIKLIQTHISYVLLTGDYAYKVKKPVNFGFLDFSTLERRHHFCQEELRLNRRLSPELYLAVLEIKTTSNSIQYQLGVDDLAAEVVEYTVQMRQFDQSGLFSYLFERDQLTAEQMQALGKQVATFHDSAQASEETRQFGTVEAVRQVAEDNYATSLPYVGRAQTQLQLDQTRAFSETFFAEHGDWFAQRQTENKIRDCHGDLHLNNVCVYQGQIQIFDCIEFNREFRYIDLIYDAAFMVMDLEFQGRSDLANAFLNAYLEHTGDYQGVVMLPLYLSMRAYIRAKVNSLVLDDSSISESQKQQAQERAAAYYQMAWAYTQPRGGQIILMCGLSGSGKTTVARLVAQQLEAIHIRSDAVRKHLAGIPLEQRGDHSGNYGSGIYTPEMTHKTYEKLLELGIFLAQQGIPVVLDAKYDRQEFRQAAIAQAQSHQIPLQICYCTAPIKVLEERLKTRTGDIADATAALLKEQQQAMEPLVATEQALVQTIHTDQPLAQQLAQVCSPSRHR</sequence>
<dbReference type="InterPro" id="IPR027417">
    <property type="entry name" value="P-loop_NTPase"/>
</dbReference>
<keyword evidence="7" id="KW-0067">ATP-binding</keyword>
<dbReference type="GO" id="GO:0005975">
    <property type="term" value="P:carbohydrate metabolic process"/>
    <property type="evidence" value="ECO:0007669"/>
    <property type="project" value="InterPro"/>
</dbReference>
<dbReference type="InterPro" id="IPR011009">
    <property type="entry name" value="Kinase-like_dom_sf"/>
</dbReference>
<evidence type="ECO:0000256" key="8">
    <source>
        <dbReference type="ARBA" id="ARBA00048090"/>
    </source>
</evidence>
<dbReference type="Pfam" id="PF13671">
    <property type="entry name" value="AAA_33"/>
    <property type="match status" value="1"/>
</dbReference>
<keyword evidence="4" id="KW-0808">Transferase</keyword>
<evidence type="ECO:0000256" key="3">
    <source>
        <dbReference type="ARBA" id="ARBA00012054"/>
    </source>
</evidence>
<evidence type="ECO:0000256" key="6">
    <source>
        <dbReference type="ARBA" id="ARBA00022777"/>
    </source>
</evidence>
<evidence type="ECO:0000256" key="1">
    <source>
        <dbReference type="ARBA" id="ARBA00004761"/>
    </source>
</evidence>
<evidence type="ECO:0000256" key="5">
    <source>
        <dbReference type="ARBA" id="ARBA00022741"/>
    </source>
</evidence>
<evidence type="ECO:0000256" key="7">
    <source>
        <dbReference type="ARBA" id="ARBA00022840"/>
    </source>
</evidence>
<dbReference type="InterPro" id="IPR006001">
    <property type="entry name" value="Therm_gnt_kin"/>
</dbReference>
<dbReference type="GO" id="GO:0046316">
    <property type="term" value="F:gluconokinase activity"/>
    <property type="evidence" value="ECO:0007669"/>
    <property type="project" value="UniProtKB-EC"/>
</dbReference>
<name>A0A6J4M3F7_9CYAN</name>
<evidence type="ECO:0000256" key="4">
    <source>
        <dbReference type="ARBA" id="ARBA00022679"/>
    </source>
</evidence>
<evidence type="ECO:0000313" key="10">
    <source>
        <dbReference type="EMBL" id="CAA9348815.1"/>
    </source>
</evidence>
<dbReference type="Gene3D" id="3.90.1200.10">
    <property type="match status" value="1"/>
</dbReference>
<comment type="pathway">
    <text evidence="1">Carbohydrate acid metabolism.</text>
</comment>
<proteinExistence type="inferred from homology"/>
<evidence type="ECO:0000259" key="9">
    <source>
        <dbReference type="Pfam" id="PF01636"/>
    </source>
</evidence>
<dbReference type="CDD" id="cd02021">
    <property type="entry name" value="GntK"/>
    <property type="match status" value="1"/>
</dbReference>
<dbReference type="InterPro" id="IPR002575">
    <property type="entry name" value="Aminoglycoside_PTrfase"/>
</dbReference>
<comment type="catalytic activity">
    <reaction evidence="8">
        <text>D-gluconate + ATP = 6-phospho-D-gluconate + ADP + H(+)</text>
        <dbReference type="Rhea" id="RHEA:19433"/>
        <dbReference type="ChEBI" id="CHEBI:15378"/>
        <dbReference type="ChEBI" id="CHEBI:18391"/>
        <dbReference type="ChEBI" id="CHEBI:30616"/>
        <dbReference type="ChEBI" id="CHEBI:58759"/>
        <dbReference type="ChEBI" id="CHEBI:456216"/>
        <dbReference type="EC" id="2.7.1.12"/>
    </reaction>
</comment>
<dbReference type="PANTHER" id="PTHR43883">
    <property type="entry name" value="SLR0207 PROTEIN"/>
    <property type="match status" value="1"/>
</dbReference>
<dbReference type="GO" id="GO:0005524">
    <property type="term" value="F:ATP binding"/>
    <property type="evidence" value="ECO:0007669"/>
    <property type="project" value="UniProtKB-KW"/>
</dbReference>
<dbReference type="AlphaFoldDB" id="A0A6J4M3F7"/>
<dbReference type="SUPFAM" id="SSF52540">
    <property type="entry name" value="P-loop containing nucleoside triphosphate hydrolases"/>
    <property type="match status" value="1"/>
</dbReference>
<accession>A0A6J4M3F7</accession>
<dbReference type="EC" id="2.7.1.12" evidence="3"/>
<comment type="similarity">
    <text evidence="2">Belongs to the gluconokinase GntK/GntV family.</text>
</comment>
<reference evidence="10" key="1">
    <citation type="submission" date="2020-02" db="EMBL/GenBank/DDBJ databases">
        <authorList>
            <person name="Meier V. D."/>
        </authorList>
    </citation>
    <scope>NUCLEOTIDE SEQUENCE</scope>
    <source>
        <strain evidence="10">AVDCRST_MAG94</strain>
    </source>
</reference>
<protein>
    <recommendedName>
        <fullName evidence="3">gluconokinase</fullName>
        <ecNumber evidence="3">2.7.1.12</ecNumber>
    </recommendedName>
</protein>
<keyword evidence="5" id="KW-0547">Nucleotide-binding</keyword>
<dbReference type="Pfam" id="PF01636">
    <property type="entry name" value="APH"/>
    <property type="match status" value="1"/>
</dbReference>
<evidence type="ECO:0000256" key="2">
    <source>
        <dbReference type="ARBA" id="ARBA00008420"/>
    </source>
</evidence>
<dbReference type="EMBL" id="CADCTY010000937">
    <property type="protein sequence ID" value="CAA9348815.1"/>
    <property type="molecule type" value="Genomic_DNA"/>
</dbReference>
<dbReference type="InterPro" id="IPR052732">
    <property type="entry name" value="Cell-binding_unc_protein"/>
</dbReference>
<organism evidence="10">
    <name type="scientific">uncultured Leptolyngbya sp</name>
    <dbReference type="NCBI Taxonomy" id="332963"/>
    <lineage>
        <taxon>Bacteria</taxon>
        <taxon>Bacillati</taxon>
        <taxon>Cyanobacteriota</taxon>
        <taxon>Cyanophyceae</taxon>
        <taxon>Leptolyngbyales</taxon>
        <taxon>Leptolyngbyaceae</taxon>
        <taxon>Leptolyngbya group</taxon>
        <taxon>Leptolyngbya</taxon>
        <taxon>environmental samples</taxon>
    </lineage>
</organism>
<feature type="domain" description="Aminoglycoside phosphotransferase" evidence="9">
    <location>
        <begin position="131"/>
        <end position="289"/>
    </location>
</feature>
<dbReference type="SUPFAM" id="SSF56112">
    <property type="entry name" value="Protein kinase-like (PK-like)"/>
    <property type="match status" value="1"/>
</dbReference>